<comment type="caution">
    <text evidence="1">The sequence shown here is derived from an EMBL/GenBank/DDBJ whole genome shotgun (WGS) entry which is preliminary data.</text>
</comment>
<dbReference type="AlphaFoldDB" id="A0A6S7KIV1"/>
<dbReference type="EMBL" id="CACRXK020036852">
    <property type="protein sequence ID" value="CAB4044917.1"/>
    <property type="molecule type" value="Genomic_DNA"/>
</dbReference>
<dbReference type="Proteomes" id="UP001152795">
    <property type="component" value="Unassembled WGS sequence"/>
</dbReference>
<evidence type="ECO:0000313" key="1">
    <source>
        <dbReference type="EMBL" id="CAB4044917.1"/>
    </source>
</evidence>
<protein>
    <submittedName>
        <fullName evidence="1">---NA</fullName>
    </submittedName>
</protein>
<dbReference type="Gene3D" id="1.10.533.10">
    <property type="entry name" value="Death Domain, Fas"/>
    <property type="match status" value="1"/>
</dbReference>
<organism evidence="1 2">
    <name type="scientific">Paramuricea clavata</name>
    <name type="common">Red gorgonian</name>
    <name type="synonym">Violescent sea-whip</name>
    <dbReference type="NCBI Taxonomy" id="317549"/>
    <lineage>
        <taxon>Eukaryota</taxon>
        <taxon>Metazoa</taxon>
        <taxon>Cnidaria</taxon>
        <taxon>Anthozoa</taxon>
        <taxon>Octocorallia</taxon>
        <taxon>Malacalcyonacea</taxon>
        <taxon>Plexauridae</taxon>
        <taxon>Paramuricea</taxon>
    </lineage>
</organism>
<dbReference type="InterPro" id="IPR011029">
    <property type="entry name" value="DEATH-like_dom_sf"/>
</dbReference>
<evidence type="ECO:0000313" key="2">
    <source>
        <dbReference type="Proteomes" id="UP001152795"/>
    </source>
</evidence>
<name>A0A6S7KIV1_PARCT</name>
<dbReference type="CDD" id="cd01670">
    <property type="entry name" value="Death"/>
    <property type="match status" value="1"/>
</dbReference>
<accession>A0A6S7KIV1</accession>
<reference evidence="1" key="1">
    <citation type="submission" date="2020-04" db="EMBL/GenBank/DDBJ databases">
        <authorList>
            <person name="Alioto T."/>
            <person name="Alioto T."/>
            <person name="Gomez Garrido J."/>
        </authorList>
    </citation>
    <scope>NUCLEOTIDE SEQUENCE</scope>
    <source>
        <strain evidence="1">A484AB</strain>
    </source>
</reference>
<dbReference type="OrthoDB" id="10633345at2759"/>
<sequence>NGTNEKKTQPSQSEISVHRNAGNIQLRYTRLSSREMCRLSRHIEVEWDTLAGLMDIPRADRNDIRDNILYNNNCSRAEKILSIFNHKEDFSRENLAYCLKEINQLELIRPVTTGEWRS</sequence>
<gene>
    <name evidence="1" type="ORF">PACLA_8A079831</name>
</gene>
<feature type="non-terminal residue" evidence="1">
    <location>
        <position position="1"/>
    </location>
</feature>
<proteinExistence type="predicted"/>
<keyword evidence="2" id="KW-1185">Reference proteome</keyword>